<gene>
    <name evidence="3" type="ORF">COA71_00415</name>
</gene>
<dbReference type="EMBL" id="NVWI01000001">
    <property type="protein sequence ID" value="PCJ43370.1"/>
    <property type="molecule type" value="Genomic_DNA"/>
</dbReference>
<comment type="caution">
    <text evidence="3">The sequence shown here is derived from an EMBL/GenBank/DDBJ whole genome shotgun (WGS) entry which is preliminary data.</text>
</comment>
<dbReference type="PANTHER" id="PTHR43581:SF4">
    <property type="entry name" value="ATP_GTP PHOSPHATASE"/>
    <property type="match status" value="1"/>
</dbReference>
<feature type="domain" description="Endonuclease GajA/Old nuclease/RecF-like AAA" evidence="1">
    <location>
        <begin position="1"/>
        <end position="47"/>
    </location>
</feature>
<keyword evidence="3" id="KW-0540">Nuclease</keyword>
<evidence type="ECO:0000313" key="4">
    <source>
        <dbReference type="Proteomes" id="UP000228987"/>
    </source>
</evidence>
<accession>A0A2A5CIU7</accession>
<dbReference type="InterPro" id="IPR041685">
    <property type="entry name" value="AAA_GajA/Old/RecF-like"/>
</dbReference>
<feature type="domain" description="Endonuclease GajA/Old nuclease/RecF-like AAA" evidence="1">
    <location>
        <begin position="240"/>
        <end position="326"/>
    </location>
</feature>
<dbReference type="InterPro" id="IPR034139">
    <property type="entry name" value="TOPRIM_OLD"/>
</dbReference>
<dbReference type="Gene3D" id="3.40.50.300">
    <property type="entry name" value="P-loop containing nucleotide triphosphate hydrolases"/>
    <property type="match status" value="2"/>
</dbReference>
<dbReference type="GO" id="GO:0004519">
    <property type="term" value="F:endonuclease activity"/>
    <property type="evidence" value="ECO:0007669"/>
    <property type="project" value="UniProtKB-KW"/>
</dbReference>
<sequence>MYLKELSLKNFRSFKSNTISLQPDLTILVGENNSGKSNAIDALRLLTPPLSGRRDIYCQLTDIRFHTGTNFDLSARYIDLNDAQQGRFVKASTDKTVTDAIFGLSYDETKGGFPPRPSFWAGSAGRTPEPGSHDMIRHVYLPALRDAKYALASGNPTRIYALLKHFLKGADPDDLVKALSRDTNHNILESIGGSVDIGLEALTAGVRQQIASLGFSKNEKLIDIARDLKFSLADQGIEPEDLTYSGHGYANLLYMATIAVELDNVSNADLTLFLVEEPEAHLHPQLQAAVLAFLKGQAIKSRKSKNTDGSPAGEIQVVVATHSPNLTASVPCKSIVFLRSITPDPDTPNFDNGNDTSELAKPTEKDQPILRRETRSLSLAGLLTKDKERRKIDRYLDVTKASFMFGGRMLLVEGIAEALLLPVFAEKIVLKDDEAAIRRFRSATFIPIDGVDFLPYIKLLITPQNDIRIADKVVIITDGDGPKKLENNLTAGENRKRIYDEFSEKAEATTTCLTYINKYSLEAELLIAGNHGTLKAAYIAIHPQSEEKWDLAVKNSGDKLAESIHSLFMETRKGDFSQVLAELIEDGLKFEVPKYLSDAIKSISE</sequence>
<protein>
    <submittedName>
        <fullName evidence="3">ATP-dependent endonuclease</fullName>
    </submittedName>
</protein>
<reference evidence="4" key="1">
    <citation type="submission" date="2017-08" db="EMBL/GenBank/DDBJ databases">
        <title>A dynamic microbial community with high functional redundancy inhabits the cold, oxic subseafloor aquifer.</title>
        <authorList>
            <person name="Tully B.J."/>
            <person name="Wheat C.G."/>
            <person name="Glazer B.T."/>
            <person name="Huber J.A."/>
        </authorList>
    </citation>
    <scope>NUCLEOTIDE SEQUENCE [LARGE SCALE GENOMIC DNA]</scope>
</reference>
<dbReference type="Pfam" id="PF13175">
    <property type="entry name" value="AAA_15"/>
    <property type="match status" value="2"/>
</dbReference>
<dbReference type="InterPro" id="IPR027417">
    <property type="entry name" value="P-loop_NTPase"/>
</dbReference>
<evidence type="ECO:0000259" key="1">
    <source>
        <dbReference type="Pfam" id="PF13175"/>
    </source>
</evidence>
<dbReference type="SUPFAM" id="SSF52540">
    <property type="entry name" value="P-loop containing nucleoside triphosphate hydrolases"/>
    <property type="match status" value="1"/>
</dbReference>
<keyword evidence="3" id="KW-0255">Endonuclease</keyword>
<name>A0A2A5CIU7_9GAMM</name>
<dbReference type="CDD" id="cd01026">
    <property type="entry name" value="TOPRIM_OLD"/>
    <property type="match status" value="1"/>
</dbReference>
<organism evidence="3 4">
    <name type="scientific">SAR86 cluster bacterium</name>
    <dbReference type="NCBI Taxonomy" id="2030880"/>
    <lineage>
        <taxon>Bacteria</taxon>
        <taxon>Pseudomonadati</taxon>
        <taxon>Pseudomonadota</taxon>
        <taxon>Gammaproteobacteria</taxon>
        <taxon>SAR86 cluster</taxon>
    </lineage>
</organism>
<dbReference type="InterPro" id="IPR051396">
    <property type="entry name" value="Bact_Antivir_Def_Nuclease"/>
</dbReference>
<proteinExistence type="predicted"/>
<evidence type="ECO:0000313" key="3">
    <source>
        <dbReference type="EMBL" id="PCJ43370.1"/>
    </source>
</evidence>
<keyword evidence="3" id="KW-0378">Hydrolase</keyword>
<dbReference type="Pfam" id="PF20469">
    <property type="entry name" value="OLD-like_TOPRIM"/>
    <property type="match status" value="1"/>
</dbReference>
<dbReference type="PANTHER" id="PTHR43581">
    <property type="entry name" value="ATP/GTP PHOSPHATASE"/>
    <property type="match status" value="1"/>
</dbReference>
<dbReference type="Proteomes" id="UP000228987">
    <property type="component" value="Unassembled WGS sequence"/>
</dbReference>
<dbReference type="AlphaFoldDB" id="A0A2A5CIU7"/>
<evidence type="ECO:0000259" key="2">
    <source>
        <dbReference type="Pfam" id="PF20469"/>
    </source>
</evidence>
<feature type="domain" description="OLD protein-like TOPRIM" evidence="2">
    <location>
        <begin position="405"/>
        <end position="480"/>
    </location>
</feature>